<dbReference type="InterPro" id="IPR009081">
    <property type="entry name" value="PP-bd_ACP"/>
</dbReference>
<dbReference type="GO" id="GO:0043041">
    <property type="term" value="P:amino acid activation for nonribosomal peptide biosynthetic process"/>
    <property type="evidence" value="ECO:0007669"/>
    <property type="project" value="TreeGrafter"/>
</dbReference>
<dbReference type="OrthoDB" id="9778383at2"/>
<evidence type="ECO:0000256" key="2">
    <source>
        <dbReference type="ARBA" id="ARBA00022598"/>
    </source>
</evidence>
<accession>A0A1I0XAB6</accession>
<dbReference type="SUPFAM" id="SSF56801">
    <property type="entry name" value="Acetyl-CoA synthetase-like"/>
    <property type="match status" value="1"/>
</dbReference>
<dbReference type="PROSITE" id="PS00455">
    <property type="entry name" value="AMP_BINDING"/>
    <property type="match status" value="1"/>
</dbReference>
<dbReference type="InterPro" id="IPR010071">
    <property type="entry name" value="AA_adenyl_dom"/>
</dbReference>
<dbReference type="GO" id="GO:0008610">
    <property type="term" value="P:lipid biosynthetic process"/>
    <property type="evidence" value="ECO:0007669"/>
    <property type="project" value="UniProtKB-ARBA"/>
</dbReference>
<organism evidence="4 5">
    <name type="scientific">Acetitomaculum ruminis DSM 5522</name>
    <dbReference type="NCBI Taxonomy" id="1120918"/>
    <lineage>
        <taxon>Bacteria</taxon>
        <taxon>Bacillati</taxon>
        <taxon>Bacillota</taxon>
        <taxon>Clostridia</taxon>
        <taxon>Lachnospirales</taxon>
        <taxon>Lachnospiraceae</taxon>
        <taxon>Acetitomaculum</taxon>
    </lineage>
</organism>
<feature type="domain" description="Carrier" evidence="3">
    <location>
        <begin position="1029"/>
        <end position="1105"/>
    </location>
</feature>
<comment type="cofactor">
    <cofactor evidence="1">
        <name>pantetheine 4'-phosphate</name>
        <dbReference type="ChEBI" id="CHEBI:47942"/>
    </cofactor>
</comment>
<dbReference type="GO" id="GO:0031177">
    <property type="term" value="F:phosphopantetheine binding"/>
    <property type="evidence" value="ECO:0007669"/>
    <property type="project" value="TreeGrafter"/>
</dbReference>
<dbReference type="Gene3D" id="3.30.300.30">
    <property type="match status" value="1"/>
</dbReference>
<reference evidence="4 5" key="1">
    <citation type="submission" date="2016-10" db="EMBL/GenBank/DDBJ databases">
        <authorList>
            <person name="de Groot N.N."/>
        </authorList>
    </citation>
    <scope>NUCLEOTIDE SEQUENCE [LARGE SCALE GENOMIC DNA]</scope>
    <source>
        <strain evidence="4 5">DSM 5522</strain>
    </source>
</reference>
<dbReference type="Pfam" id="PF00501">
    <property type="entry name" value="AMP-binding"/>
    <property type="match status" value="1"/>
</dbReference>
<proteinExistence type="predicted"/>
<dbReference type="PANTHER" id="PTHR45527">
    <property type="entry name" value="NONRIBOSOMAL PEPTIDE SYNTHETASE"/>
    <property type="match status" value="1"/>
</dbReference>
<dbReference type="InterPro" id="IPR036736">
    <property type="entry name" value="ACP-like_sf"/>
</dbReference>
<protein>
    <submittedName>
        <fullName evidence="4">Yersiniabactin nonribosomal peptide synthetase</fullName>
    </submittedName>
</protein>
<dbReference type="SUPFAM" id="SSF47336">
    <property type="entry name" value="ACP-like"/>
    <property type="match status" value="2"/>
</dbReference>
<dbReference type="RefSeq" id="WP_092871370.1">
    <property type="nucleotide sequence ID" value="NZ_FOJY01000006.1"/>
</dbReference>
<keyword evidence="2" id="KW-0436">Ligase</keyword>
<dbReference type="InterPro" id="IPR020845">
    <property type="entry name" value="AMP-binding_CS"/>
</dbReference>
<evidence type="ECO:0000256" key="1">
    <source>
        <dbReference type="ARBA" id="ARBA00001957"/>
    </source>
</evidence>
<dbReference type="Gene3D" id="3.40.50.12780">
    <property type="entry name" value="N-terminal domain of ligase-like"/>
    <property type="match status" value="1"/>
</dbReference>
<name>A0A1I0XAB6_9FIRM</name>
<dbReference type="PROSITE" id="PS50075">
    <property type="entry name" value="CARRIER"/>
    <property type="match status" value="2"/>
</dbReference>
<dbReference type="Pfam" id="PF00668">
    <property type="entry name" value="Condensation"/>
    <property type="match status" value="1"/>
</dbReference>
<dbReference type="Gene3D" id="3.30.559.30">
    <property type="entry name" value="Nonribosomal peptide synthetase, condensation domain"/>
    <property type="match status" value="1"/>
</dbReference>
<dbReference type="Gene3D" id="3.30.559.10">
    <property type="entry name" value="Chloramphenicol acetyltransferase-like domain"/>
    <property type="match status" value="1"/>
</dbReference>
<dbReference type="STRING" id="1120918.SAMN05216249_10620"/>
<gene>
    <name evidence="4" type="ORF">SAMN05216249_10620</name>
</gene>
<keyword evidence="5" id="KW-1185">Reference proteome</keyword>
<dbReference type="InterPro" id="IPR057737">
    <property type="entry name" value="Condensation_MtbB-like"/>
</dbReference>
<evidence type="ECO:0000313" key="4">
    <source>
        <dbReference type="EMBL" id="SFA97238.1"/>
    </source>
</evidence>
<dbReference type="Gene3D" id="1.10.1200.10">
    <property type="entry name" value="ACP-like"/>
    <property type="match status" value="2"/>
</dbReference>
<dbReference type="NCBIfam" id="TIGR01733">
    <property type="entry name" value="AA-adenyl-dom"/>
    <property type="match status" value="1"/>
</dbReference>
<dbReference type="InterPro" id="IPR000873">
    <property type="entry name" value="AMP-dep_synth/lig_dom"/>
</dbReference>
<sequence length="1119" mass="129284">MLNKKEIEEVIKIYRKVLEDESFNIGDDFFEKGGNSLSAAKICKRIKNESDIAITIADVLQNPTIEGLSKVLDSKKVMDKENKIIPKICPKKRYDTFPLTKIQKAYLLGRKSSSWASHYYLELKRKELDKEKLEKIINVLIKEHDALRIVIEADENSQRVLKDVLDYKVEFNDLSVNEDTTLFKDIRSQMENQILDVHTWPLFDIKVTKKKTDEYILHFSFDNVILDGFSILSILKEIAYRYENDDFLIKDQEVLFRDYAISCDLLNQSDIYKKSKEFWHEKIKSMALAPAIPTIEKKKYGGFYRLFGCLKKDKWERLKKLAAKNKVTANAVLLTAFCEVLYRWNFNKSFTLNLTVYNKDIFEEPFKNVLGDFTAVSLLMVTMGEKLTFIEKCQKIQRELSCVLENRYYDGVEVQRDYIKNNNLADKVPFPIVFTSTLGVLSESKLPGERYYGITQTPNVWFDHQIWEVDEELLYNWDILEGKYKKEMIQDMFCAYENILEELSKDFSVWEKSQKSIVKIQDKEIRNAGLMVSEELKGHSLVEIVLNNYENKKDNVAVIFDNKKYSYKELLKLAFTLKNKLCQEALFGILMEKGINQIVAVLAVLLNKSAYVPIDIKNPKERIEKIVNSSGIKTLITDDIIPKKADENIDIEKEIEEILKTDFSEKLAYIIYTSGSTGQPKGVMISHKSAANTILDINNRLGLSFFTCGLAISNLSFDLSVFDIFGILAAGGRIVIPKEDEVKDPEKWIKFVEENQISLWNSVPQFMEMLLLYIEKNHKSYNILSSLKFVLLSGDKIEKTLPKRIRNVNPFTRVICMGGATEASIWSNIYECYESEEEWNSIPYGYPLTNQKYYVLNKELLECPDFVTGELYIAGEGLALSYANDKEMTEKKFIFSNELGERIYKTGDLGRYDNKGRLIFVGRDDRQVKLQGYRIETGEVEAAFLNINGVSSVKVILHNCELWAFVILKVSENTDYLRQKLKEKLPNYYIPKHIVEIEEFPVSINGKIDEKSLGLMCENLKSKEVVNEFLQTDTEKNIADIWKKHLNKQTFSLEDDFFLCGGNSLSAIETMADIKEKYKDLDIGISDLYENSTIMEFSKLIDSRKEKISAVDSFVVGVI</sequence>
<dbReference type="PANTHER" id="PTHR45527:SF10">
    <property type="entry name" value="PYOCHELIN SYNTHASE PCHF"/>
    <property type="match status" value="1"/>
</dbReference>
<dbReference type="EMBL" id="FOJY01000006">
    <property type="protein sequence ID" value="SFA97238.1"/>
    <property type="molecule type" value="Genomic_DNA"/>
</dbReference>
<evidence type="ECO:0000259" key="3">
    <source>
        <dbReference type="PROSITE" id="PS50075"/>
    </source>
</evidence>
<dbReference type="InterPro" id="IPR001242">
    <property type="entry name" value="Condensation_dom"/>
</dbReference>
<dbReference type="Proteomes" id="UP000198838">
    <property type="component" value="Unassembled WGS sequence"/>
</dbReference>
<dbReference type="SUPFAM" id="SSF52777">
    <property type="entry name" value="CoA-dependent acyltransferases"/>
    <property type="match status" value="2"/>
</dbReference>
<feature type="domain" description="Carrier" evidence="3">
    <location>
        <begin position="1"/>
        <end position="76"/>
    </location>
</feature>
<dbReference type="AlphaFoldDB" id="A0A1I0XAB6"/>
<dbReference type="InterPro" id="IPR023213">
    <property type="entry name" value="CAT-like_dom_sf"/>
</dbReference>
<dbReference type="Pfam" id="PF00550">
    <property type="entry name" value="PP-binding"/>
    <property type="match status" value="2"/>
</dbReference>
<dbReference type="GO" id="GO:0044550">
    <property type="term" value="P:secondary metabolite biosynthetic process"/>
    <property type="evidence" value="ECO:0007669"/>
    <property type="project" value="TreeGrafter"/>
</dbReference>
<dbReference type="GO" id="GO:0005737">
    <property type="term" value="C:cytoplasm"/>
    <property type="evidence" value="ECO:0007669"/>
    <property type="project" value="TreeGrafter"/>
</dbReference>
<dbReference type="GO" id="GO:0016874">
    <property type="term" value="F:ligase activity"/>
    <property type="evidence" value="ECO:0007669"/>
    <property type="project" value="UniProtKB-KW"/>
</dbReference>
<dbReference type="CDD" id="cd19535">
    <property type="entry name" value="Cyc_NRPS"/>
    <property type="match status" value="1"/>
</dbReference>
<dbReference type="InterPro" id="IPR042099">
    <property type="entry name" value="ANL_N_sf"/>
</dbReference>
<evidence type="ECO:0000313" key="5">
    <source>
        <dbReference type="Proteomes" id="UP000198838"/>
    </source>
</evidence>
<dbReference type="InterPro" id="IPR045851">
    <property type="entry name" value="AMP-bd_C_sf"/>
</dbReference>